<sequence>MFTAGLITLNSGDDPDENLRVILGYVRKAAQQGAQIVCTPEVSNCVSTSRKHQQKVLQTQDKDTTLKSLQEEALTLGIWLLIGSLALKSNSADGRFVNRSFLIAPDGSIHACYDKIHMFDVTLGADEVYKESDGYRPGDDAVIADTALGAFGMTVCYDLRFPTLYRKLAQAGAQIFTIPAAFSQTTGAAHWEVLLRARAIETGSIVIAPAQTGLHTSKGSKGRSTYGHSMVISPWGEILYDGEQSCGVGVVEIDLEDVEKARKAIPSLQHDRAFEVRK</sequence>
<organism evidence="4 5">
    <name type="scientific">Pacificibacter maritimus</name>
    <dbReference type="NCBI Taxonomy" id="762213"/>
    <lineage>
        <taxon>Bacteria</taxon>
        <taxon>Pseudomonadati</taxon>
        <taxon>Pseudomonadota</taxon>
        <taxon>Alphaproteobacteria</taxon>
        <taxon>Rhodobacterales</taxon>
        <taxon>Roseobacteraceae</taxon>
        <taxon>Pacificibacter</taxon>
    </lineage>
</organism>
<dbReference type="Proteomes" id="UP000269689">
    <property type="component" value="Unassembled WGS sequence"/>
</dbReference>
<evidence type="ECO:0000256" key="2">
    <source>
        <dbReference type="ARBA" id="ARBA00022801"/>
    </source>
</evidence>
<keyword evidence="5" id="KW-1185">Reference proteome</keyword>
<dbReference type="InterPro" id="IPR001110">
    <property type="entry name" value="UPF0012_CS"/>
</dbReference>
<keyword evidence="2" id="KW-0378">Hydrolase</keyword>
<dbReference type="InterPro" id="IPR036526">
    <property type="entry name" value="C-N_Hydrolase_sf"/>
</dbReference>
<comment type="caution">
    <text evidence="4">The sequence shown here is derived from an EMBL/GenBank/DDBJ whole genome shotgun (WGS) entry which is preliminary data.</text>
</comment>
<dbReference type="InterPro" id="IPR045254">
    <property type="entry name" value="Nit1/2_C-N_Hydrolase"/>
</dbReference>
<dbReference type="OrthoDB" id="9811121at2"/>
<name>A0A3N4UHR2_9RHOB</name>
<dbReference type="PANTHER" id="PTHR23088:SF27">
    <property type="entry name" value="DEAMINATED GLUTATHIONE AMIDASE"/>
    <property type="match status" value="1"/>
</dbReference>
<evidence type="ECO:0000259" key="3">
    <source>
        <dbReference type="PROSITE" id="PS50263"/>
    </source>
</evidence>
<dbReference type="RefSeq" id="WP_123793533.1">
    <property type="nucleotide sequence ID" value="NZ_RKQK01000004.1"/>
</dbReference>
<dbReference type="SUPFAM" id="SSF56317">
    <property type="entry name" value="Carbon-nitrogen hydrolase"/>
    <property type="match status" value="1"/>
</dbReference>
<dbReference type="Pfam" id="PF00795">
    <property type="entry name" value="CN_hydrolase"/>
    <property type="match status" value="1"/>
</dbReference>
<evidence type="ECO:0000313" key="5">
    <source>
        <dbReference type="Proteomes" id="UP000269689"/>
    </source>
</evidence>
<dbReference type="EMBL" id="RKQK01000004">
    <property type="protein sequence ID" value="RPE64687.1"/>
    <property type="molecule type" value="Genomic_DNA"/>
</dbReference>
<reference evidence="4 5" key="1">
    <citation type="submission" date="2018-11" db="EMBL/GenBank/DDBJ databases">
        <title>Genomic Encyclopedia of Type Strains, Phase IV (KMG-IV): sequencing the most valuable type-strain genomes for metagenomic binning, comparative biology and taxonomic classification.</title>
        <authorList>
            <person name="Goeker M."/>
        </authorList>
    </citation>
    <scope>NUCLEOTIDE SEQUENCE [LARGE SCALE GENOMIC DNA]</scope>
    <source>
        <strain evidence="4 5">DSM 104731</strain>
    </source>
</reference>
<dbReference type="AlphaFoldDB" id="A0A3N4UHR2"/>
<feature type="domain" description="CN hydrolase" evidence="3">
    <location>
        <begin position="2"/>
        <end position="255"/>
    </location>
</feature>
<dbReference type="PANTHER" id="PTHR23088">
    <property type="entry name" value="NITRILASE-RELATED"/>
    <property type="match status" value="1"/>
</dbReference>
<gene>
    <name evidence="4" type="ORF">EDD53_2447</name>
</gene>
<dbReference type="InterPro" id="IPR003010">
    <property type="entry name" value="C-N_Hydrolase"/>
</dbReference>
<dbReference type="CDD" id="cd07572">
    <property type="entry name" value="nit"/>
    <property type="match status" value="1"/>
</dbReference>
<accession>A0A3N4UHR2</accession>
<evidence type="ECO:0000313" key="4">
    <source>
        <dbReference type="EMBL" id="RPE64687.1"/>
    </source>
</evidence>
<comment type="similarity">
    <text evidence="1">Belongs to the carbon-nitrogen hydrolase superfamily. NIT1/NIT2 family.</text>
</comment>
<dbReference type="Gene3D" id="3.60.110.10">
    <property type="entry name" value="Carbon-nitrogen hydrolase"/>
    <property type="match status" value="1"/>
</dbReference>
<evidence type="ECO:0000256" key="1">
    <source>
        <dbReference type="ARBA" id="ARBA00010613"/>
    </source>
</evidence>
<dbReference type="PROSITE" id="PS50263">
    <property type="entry name" value="CN_HYDROLASE"/>
    <property type="match status" value="1"/>
</dbReference>
<dbReference type="GO" id="GO:0016811">
    <property type="term" value="F:hydrolase activity, acting on carbon-nitrogen (but not peptide) bonds, in linear amides"/>
    <property type="evidence" value="ECO:0007669"/>
    <property type="project" value="InterPro"/>
</dbReference>
<protein>
    <recommendedName>
        <fullName evidence="3">CN hydrolase domain-containing protein</fullName>
    </recommendedName>
</protein>
<dbReference type="PROSITE" id="PS01227">
    <property type="entry name" value="UPF0012"/>
    <property type="match status" value="1"/>
</dbReference>
<proteinExistence type="inferred from homology"/>